<protein>
    <submittedName>
        <fullName evidence="1">Phosphate metabolism protein 7</fullName>
    </submittedName>
</protein>
<dbReference type="Proteomes" id="UP001140234">
    <property type="component" value="Unassembled WGS sequence"/>
</dbReference>
<sequence length="193" mass="21047">MFLRSLQSGALQFALFAVIGLPILLPVDATYENTSATELERLTMSSVANSYGRMWAHVGVFAACSFIAVGLIFRDLQHFVAIRARYMRESLAGAASFKASAVMVTGLSCFGDDKAALQDVFGGQPGGIRGIYPCIDHKDIVDAVAERDEHRFNGLAQHDVDWRGIGFKKGPTRLYASLLRAAIVVIIILWIVP</sequence>
<gene>
    <name evidence="1" type="primary">PHM7_3</name>
    <name evidence="1" type="ORF">IWQ57_006141</name>
</gene>
<proteinExistence type="predicted"/>
<name>A0ACC1JKG3_9FUNG</name>
<reference evidence="1" key="1">
    <citation type="submission" date="2022-07" db="EMBL/GenBank/DDBJ databases">
        <title>Phylogenomic reconstructions and comparative analyses of Kickxellomycotina fungi.</title>
        <authorList>
            <person name="Reynolds N.K."/>
            <person name="Stajich J.E."/>
            <person name="Barry K."/>
            <person name="Grigoriev I.V."/>
            <person name="Crous P."/>
            <person name="Smith M.E."/>
        </authorList>
    </citation>
    <scope>NUCLEOTIDE SEQUENCE</scope>
    <source>
        <strain evidence="1">CBS 109366</strain>
    </source>
</reference>
<evidence type="ECO:0000313" key="2">
    <source>
        <dbReference type="Proteomes" id="UP001140234"/>
    </source>
</evidence>
<dbReference type="EMBL" id="JANBUJ010003322">
    <property type="protein sequence ID" value="KAJ2761079.1"/>
    <property type="molecule type" value="Genomic_DNA"/>
</dbReference>
<organism evidence="1 2">
    <name type="scientific">Coemansia nantahalensis</name>
    <dbReference type="NCBI Taxonomy" id="2789366"/>
    <lineage>
        <taxon>Eukaryota</taxon>
        <taxon>Fungi</taxon>
        <taxon>Fungi incertae sedis</taxon>
        <taxon>Zoopagomycota</taxon>
        <taxon>Kickxellomycotina</taxon>
        <taxon>Kickxellomycetes</taxon>
        <taxon>Kickxellales</taxon>
        <taxon>Kickxellaceae</taxon>
        <taxon>Coemansia</taxon>
    </lineage>
</organism>
<feature type="non-terminal residue" evidence="1">
    <location>
        <position position="193"/>
    </location>
</feature>
<evidence type="ECO:0000313" key="1">
    <source>
        <dbReference type="EMBL" id="KAJ2761079.1"/>
    </source>
</evidence>
<accession>A0ACC1JKG3</accession>
<keyword evidence="2" id="KW-1185">Reference proteome</keyword>
<comment type="caution">
    <text evidence="1">The sequence shown here is derived from an EMBL/GenBank/DDBJ whole genome shotgun (WGS) entry which is preliminary data.</text>
</comment>